<keyword evidence="2" id="KW-1185">Reference proteome</keyword>
<name>A0ABY6M584_9FLAO</name>
<protein>
    <recommendedName>
        <fullName evidence="3">GLPGLI family protein</fullName>
    </recommendedName>
</protein>
<evidence type="ECO:0000313" key="2">
    <source>
        <dbReference type="Proteomes" id="UP001163328"/>
    </source>
</evidence>
<evidence type="ECO:0000313" key="1">
    <source>
        <dbReference type="EMBL" id="UYW02483.1"/>
    </source>
</evidence>
<dbReference type="RefSeq" id="WP_264435041.1">
    <property type="nucleotide sequence ID" value="NZ_CP081495.1"/>
</dbReference>
<gene>
    <name evidence="1" type="ORF">K5I29_06255</name>
</gene>
<dbReference type="Proteomes" id="UP001163328">
    <property type="component" value="Chromosome"/>
</dbReference>
<proteinExistence type="predicted"/>
<evidence type="ECO:0008006" key="3">
    <source>
        <dbReference type="Google" id="ProtNLM"/>
    </source>
</evidence>
<accession>A0ABY6M584</accession>
<sequence>MKKLIYKSCFIFLYVINGYAQQEKVNANNQVEVVYEYSHSLSEQIAFDVLLYCTASKSQYIYDSKRKKST</sequence>
<organism evidence="1 2">
    <name type="scientific">Flavobacterium agricola</name>
    <dbReference type="NCBI Taxonomy" id="2870839"/>
    <lineage>
        <taxon>Bacteria</taxon>
        <taxon>Pseudomonadati</taxon>
        <taxon>Bacteroidota</taxon>
        <taxon>Flavobacteriia</taxon>
        <taxon>Flavobacteriales</taxon>
        <taxon>Flavobacteriaceae</taxon>
        <taxon>Flavobacterium</taxon>
    </lineage>
</organism>
<reference evidence="1" key="1">
    <citation type="submission" date="2021-08" db="EMBL/GenBank/DDBJ databases">
        <title>Flavobacterium sp. strain CC-SYL302.</title>
        <authorList>
            <person name="Lin S.-Y."/>
            <person name="Lee T.-H."/>
            <person name="Young C.-C."/>
        </authorList>
    </citation>
    <scope>NUCLEOTIDE SEQUENCE</scope>
    <source>
        <strain evidence="1">CC-SYL302</strain>
    </source>
</reference>
<dbReference type="EMBL" id="CP081495">
    <property type="protein sequence ID" value="UYW02483.1"/>
    <property type="molecule type" value="Genomic_DNA"/>
</dbReference>